<dbReference type="PANTHER" id="PTHR23418">
    <property type="entry name" value="ACIREDUCTONE DIOXYGENASE"/>
    <property type="match status" value="1"/>
</dbReference>
<keyword evidence="4" id="KW-0028">Amino-acid biosynthesis</keyword>
<evidence type="ECO:0000256" key="3">
    <source>
        <dbReference type="ARBA" id="ARBA00022596"/>
    </source>
</evidence>
<evidence type="ECO:0000256" key="4">
    <source>
        <dbReference type="ARBA" id="ARBA00022605"/>
    </source>
</evidence>
<keyword evidence="3" id="KW-0533">Nickel</keyword>
<dbReference type="InterPro" id="IPR014710">
    <property type="entry name" value="RmlC-like_jellyroll"/>
</dbReference>
<comment type="catalytic activity">
    <reaction evidence="1">
        <text>1,2-dihydroxy-5-(methylsulfanyl)pent-1-en-3-one + O2 = 4-methylsulfanyl-2-oxobutanoate + formate + 2 H(+)</text>
        <dbReference type="Rhea" id="RHEA:24504"/>
        <dbReference type="ChEBI" id="CHEBI:15378"/>
        <dbReference type="ChEBI" id="CHEBI:15379"/>
        <dbReference type="ChEBI" id="CHEBI:15740"/>
        <dbReference type="ChEBI" id="CHEBI:16723"/>
        <dbReference type="ChEBI" id="CHEBI:49252"/>
        <dbReference type="EC" id="1.13.11.54"/>
    </reaction>
</comment>
<keyword evidence="6" id="KW-0223">Dioxygenase</keyword>
<dbReference type="AlphaFoldDB" id="A0A1E7FQ47"/>
<evidence type="ECO:0000256" key="5">
    <source>
        <dbReference type="ARBA" id="ARBA00022723"/>
    </source>
</evidence>
<evidence type="ECO:0000256" key="7">
    <source>
        <dbReference type="ARBA" id="ARBA00023002"/>
    </source>
</evidence>
<evidence type="ECO:0000313" key="12">
    <source>
        <dbReference type="Proteomes" id="UP000095751"/>
    </source>
</evidence>
<evidence type="ECO:0000256" key="8">
    <source>
        <dbReference type="ARBA" id="ARBA00023004"/>
    </source>
</evidence>
<evidence type="ECO:0000256" key="2">
    <source>
        <dbReference type="ARBA" id="ARBA00001954"/>
    </source>
</evidence>
<protein>
    <recommendedName>
        <fullName evidence="10">acireductone dioxygenase (Fe(2+)-requiring)</fullName>
        <ecNumber evidence="10">1.13.11.54</ecNumber>
    </recommendedName>
</protein>
<dbReference type="InterPro" id="IPR004313">
    <property type="entry name" value="ARD"/>
</dbReference>
<gene>
    <name evidence="11" type="ORF">FRACYDRAFT_143530</name>
</gene>
<accession>A0A1E7FQ47</accession>
<dbReference type="CDD" id="cd02232">
    <property type="entry name" value="cupin_ARD"/>
    <property type="match status" value="1"/>
</dbReference>
<keyword evidence="12" id="KW-1185">Reference proteome</keyword>
<sequence>WEPLTDGGNNDMALQEIRDTEDYQYADIIVVEDFIPTFWDEHSHEDATVRYILDGSGYFDLRDVNNEWVRMYVETGDFLEWPKGIEHRFTVTSDDSYIQAMRLYKGSGTPDWS</sequence>
<dbReference type="SUPFAM" id="SSF51182">
    <property type="entry name" value="RmlC-like cupins"/>
    <property type="match status" value="1"/>
</dbReference>
<dbReference type="PANTHER" id="PTHR23418:SF0">
    <property type="entry name" value="ACIREDUCTONE DIOXYGENASE"/>
    <property type="match status" value="1"/>
</dbReference>
<dbReference type="Pfam" id="PF03079">
    <property type="entry name" value="ARD"/>
    <property type="match status" value="1"/>
</dbReference>
<dbReference type="EC" id="1.13.11.54" evidence="10"/>
<keyword evidence="9" id="KW-0486">Methionine biosynthesis</keyword>
<dbReference type="OrthoDB" id="1867259at2759"/>
<comment type="cofactor">
    <cofactor evidence="2">
        <name>Fe(2+)</name>
        <dbReference type="ChEBI" id="CHEBI:29033"/>
    </cofactor>
</comment>
<evidence type="ECO:0000256" key="10">
    <source>
        <dbReference type="ARBA" id="ARBA00039005"/>
    </source>
</evidence>
<feature type="non-terminal residue" evidence="11">
    <location>
        <position position="113"/>
    </location>
</feature>
<evidence type="ECO:0000256" key="1">
    <source>
        <dbReference type="ARBA" id="ARBA00000428"/>
    </source>
</evidence>
<dbReference type="GO" id="GO:0010309">
    <property type="term" value="F:acireductone dioxygenase [iron(II)-requiring] activity"/>
    <property type="evidence" value="ECO:0007669"/>
    <property type="project" value="UniProtKB-EC"/>
</dbReference>
<dbReference type="Proteomes" id="UP000095751">
    <property type="component" value="Unassembled WGS sequence"/>
</dbReference>
<reference evidence="11 12" key="1">
    <citation type="submission" date="2016-09" db="EMBL/GenBank/DDBJ databases">
        <title>Extensive genetic diversity and differential bi-allelic expression allows diatom success in the polar Southern Ocean.</title>
        <authorList>
            <consortium name="DOE Joint Genome Institute"/>
            <person name="Mock T."/>
            <person name="Otillar R.P."/>
            <person name="Strauss J."/>
            <person name="Dupont C."/>
            <person name="Frickenhaus S."/>
            <person name="Maumus F."/>
            <person name="Mcmullan M."/>
            <person name="Sanges R."/>
            <person name="Schmutz J."/>
            <person name="Toseland A."/>
            <person name="Valas R."/>
            <person name="Veluchamy A."/>
            <person name="Ward B.J."/>
            <person name="Allen A."/>
            <person name="Barry K."/>
            <person name="Falciatore A."/>
            <person name="Ferrante M."/>
            <person name="Fortunato A.E."/>
            <person name="Gloeckner G."/>
            <person name="Gruber A."/>
            <person name="Hipkin R."/>
            <person name="Janech M."/>
            <person name="Kroth P."/>
            <person name="Leese F."/>
            <person name="Lindquist E."/>
            <person name="Lyon B.R."/>
            <person name="Martin J."/>
            <person name="Mayer C."/>
            <person name="Parker M."/>
            <person name="Quesneville H."/>
            <person name="Raymond J."/>
            <person name="Uhlig C."/>
            <person name="Valentin K.U."/>
            <person name="Worden A.Z."/>
            <person name="Armbrust E.V."/>
            <person name="Bowler C."/>
            <person name="Green B."/>
            <person name="Moulton V."/>
            <person name="Van Oosterhout C."/>
            <person name="Grigoriev I."/>
        </authorList>
    </citation>
    <scope>NUCLEOTIDE SEQUENCE [LARGE SCALE GENOMIC DNA]</scope>
    <source>
        <strain evidence="11 12">CCMP1102</strain>
    </source>
</reference>
<proteinExistence type="predicted"/>
<dbReference type="EMBL" id="KV784355">
    <property type="protein sequence ID" value="OEU20225.1"/>
    <property type="molecule type" value="Genomic_DNA"/>
</dbReference>
<dbReference type="InterPro" id="IPR011051">
    <property type="entry name" value="RmlC_Cupin_sf"/>
</dbReference>
<dbReference type="KEGG" id="fcy:FRACYDRAFT_143530"/>
<dbReference type="GO" id="GO:0046872">
    <property type="term" value="F:metal ion binding"/>
    <property type="evidence" value="ECO:0007669"/>
    <property type="project" value="UniProtKB-KW"/>
</dbReference>
<feature type="non-terminal residue" evidence="11">
    <location>
        <position position="1"/>
    </location>
</feature>
<evidence type="ECO:0000256" key="9">
    <source>
        <dbReference type="ARBA" id="ARBA00023167"/>
    </source>
</evidence>
<evidence type="ECO:0000256" key="6">
    <source>
        <dbReference type="ARBA" id="ARBA00022964"/>
    </source>
</evidence>
<name>A0A1E7FQ47_9STRA</name>
<dbReference type="GO" id="GO:0009086">
    <property type="term" value="P:methionine biosynthetic process"/>
    <property type="evidence" value="ECO:0007669"/>
    <property type="project" value="UniProtKB-KW"/>
</dbReference>
<keyword evidence="7" id="KW-0560">Oxidoreductase</keyword>
<dbReference type="InParanoid" id="A0A1E7FQ47"/>
<dbReference type="Gene3D" id="2.60.120.10">
    <property type="entry name" value="Jelly Rolls"/>
    <property type="match status" value="1"/>
</dbReference>
<keyword evidence="5" id="KW-0479">Metal-binding</keyword>
<keyword evidence="8" id="KW-0408">Iron</keyword>
<organism evidence="11 12">
    <name type="scientific">Fragilariopsis cylindrus CCMP1102</name>
    <dbReference type="NCBI Taxonomy" id="635003"/>
    <lineage>
        <taxon>Eukaryota</taxon>
        <taxon>Sar</taxon>
        <taxon>Stramenopiles</taxon>
        <taxon>Ochrophyta</taxon>
        <taxon>Bacillariophyta</taxon>
        <taxon>Bacillariophyceae</taxon>
        <taxon>Bacillariophycidae</taxon>
        <taxon>Bacillariales</taxon>
        <taxon>Bacillariaceae</taxon>
        <taxon>Fragilariopsis</taxon>
    </lineage>
</organism>
<evidence type="ECO:0000313" key="11">
    <source>
        <dbReference type="EMBL" id="OEU20225.1"/>
    </source>
</evidence>